<feature type="domain" description="PH" evidence="10">
    <location>
        <begin position="1411"/>
        <end position="1504"/>
    </location>
</feature>
<dbReference type="SUPFAM" id="SSF50729">
    <property type="entry name" value="PH domain-like"/>
    <property type="match status" value="2"/>
</dbReference>
<evidence type="ECO:0000256" key="6">
    <source>
        <dbReference type="ARBA" id="ARBA00022833"/>
    </source>
</evidence>
<dbReference type="SUPFAM" id="SSF57903">
    <property type="entry name" value="FYVE/PHD zinc finger"/>
    <property type="match status" value="1"/>
</dbReference>
<evidence type="ECO:0000259" key="10">
    <source>
        <dbReference type="PROSITE" id="PS50003"/>
    </source>
</evidence>
<dbReference type="PANTHER" id="PTHR12673">
    <property type="entry name" value="FACIOGENITAL DYSPLASIA PROTEIN"/>
    <property type="match status" value="1"/>
</dbReference>
<dbReference type="InterPro" id="IPR000219">
    <property type="entry name" value="DH_dom"/>
</dbReference>
<dbReference type="GO" id="GO:0005085">
    <property type="term" value="F:guanyl-nucleotide exchange factor activity"/>
    <property type="evidence" value="ECO:0007669"/>
    <property type="project" value="UniProtKB-KW"/>
</dbReference>
<feature type="compositionally biased region" description="Polar residues" evidence="9">
    <location>
        <begin position="682"/>
        <end position="700"/>
    </location>
</feature>
<dbReference type="SMART" id="SM00064">
    <property type="entry name" value="FYVE"/>
    <property type="match status" value="1"/>
</dbReference>
<feature type="region of interest" description="Disordered" evidence="9">
    <location>
        <begin position="1122"/>
        <end position="1183"/>
    </location>
</feature>
<evidence type="ECO:0000256" key="5">
    <source>
        <dbReference type="ARBA" id="ARBA00022771"/>
    </source>
</evidence>
<dbReference type="InterPro" id="IPR011011">
    <property type="entry name" value="Znf_FYVE_PHD"/>
</dbReference>
<dbReference type="EMBL" id="BMAT01005301">
    <property type="protein sequence ID" value="GFR90665.1"/>
    <property type="molecule type" value="Genomic_DNA"/>
</dbReference>
<dbReference type="InterPro" id="IPR000306">
    <property type="entry name" value="Znf_FYVE"/>
</dbReference>
<dbReference type="GO" id="GO:0008270">
    <property type="term" value="F:zinc ion binding"/>
    <property type="evidence" value="ECO:0007669"/>
    <property type="project" value="UniProtKB-KW"/>
</dbReference>
<feature type="region of interest" description="Disordered" evidence="9">
    <location>
        <begin position="623"/>
        <end position="1081"/>
    </location>
</feature>
<feature type="compositionally biased region" description="Basic and acidic residues" evidence="9">
    <location>
        <begin position="731"/>
        <end position="742"/>
    </location>
</feature>
<keyword evidence="5 8" id="KW-0863">Zinc-finger</keyword>
<keyword evidence="2" id="KW-0963">Cytoplasm</keyword>
<feature type="compositionally biased region" description="Polar residues" evidence="9">
    <location>
        <begin position="209"/>
        <end position="229"/>
    </location>
</feature>
<dbReference type="Pfam" id="PF01363">
    <property type="entry name" value="FYVE"/>
    <property type="match status" value="1"/>
</dbReference>
<dbReference type="InterPro" id="IPR051092">
    <property type="entry name" value="FYVE_RhoGEF_PH"/>
</dbReference>
<feature type="compositionally biased region" description="Polar residues" evidence="9">
    <location>
        <begin position="1030"/>
        <end position="1041"/>
    </location>
</feature>
<evidence type="ECO:0000259" key="12">
    <source>
        <dbReference type="PROSITE" id="PS50178"/>
    </source>
</evidence>
<feature type="region of interest" description="Disordered" evidence="9">
    <location>
        <begin position="1086"/>
        <end position="1105"/>
    </location>
</feature>
<evidence type="ECO:0000256" key="3">
    <source>
        <dbReference type="ARBA" id="ARBA00022658"/>
    </source>
</evidence>
<dbReference type="InterPro" id="IPR017455">
    <property type="entry name" value="Znf_FYVE-rel"/>
</dbReference>
<feature type="compositionally biased region" description="Basic and acidic residues" evidence="9">
    <location>
        <begin position="464"/>
        <end position="484"/>
    </location>
</feature>
<evidence type="ECO:0000256" key="7">
    <source>
        <dbReference type="ARBA" id="ARBA00023212"/>
    </source>
</evidence>
<dbReference type="PROSITE" id="PS50178">
    <property type="entry name" value="ZF_FYVE"/>
    <property type="match status" value="1"/>
</dbReference>
<dbReference type="Gene3D" id="2.30.29.30">
    <property type="entry name" value="Pleckstrin-homology domain (PH domain)/Phosphotyrosine-binding domain (PTB)"/>
    <property type="match status" value="2"/>
</dbReference>
<evidence type="ECO:0000256" key="8">
    <source>
        <dbReference type="PROSITE-ProRule" id="PRU00091"/>
    </source>
</evidence>
<dbReference type="PROSITE" id="PS50003">
    <property type="entry name" value="PH_DOMAIN"/>
    <property type="match status" value="2"/>
</dbReference>
<dbReference type="Gene3D" id="1.20.900.10">
    <property type="entry name" value="Dbl homology (DH) domain"/>
    <property type="match status" value="1"/>
</dbReference>
<dbReference type="CDD" id="cd13389">
    <property type="entry name" value="PH1_FGD5_FGD6"/>
    <property type="match status" value="1"/>
</dbReference>
<evidence type="ECO:0000256" key="9">
    <source>
        <dbReference type="SAM" id="MobiDB-lite"/>
    </source>
</evidence>
<feature type="compositionally biased region" description="Basic and acidic residues" evidence="9">
    <location>
        <begin position="1088"/>
        <end position="1098"/>
    </location>
</feature>
<keyword evidence="4" id="KW-0479">Metal-binding</keyword>
<organism evidence="13 14">
    <name type="scientific">Elysia marginata</name>
    <dbReference type="NCBI Taxonomy" id="1093978"/>
    <lineage>
        <taxon>Eukaryota</taxon>
        <taxon>Metazoa</taxon>
        <taxon>Spiralia</taxon>
        <taxon>Lophotrochozoa</taxon>
        <taxon>Mollusca</taxon>
        <taxon>Gastropoda</taxon>
        <taxon>Heterobranchia</taxon>
        <taxon>Euthyneura</taxon>
        <taxon>Panpulmonata</taxon>
        <taxon>Sacoglossa</taxon>
        <taxon>Placobranchoidea</taxon>
        <taxon>Plakobranchidae</taxon>
        <taxon>Elysia</taxon>
    </lineage>
</organism>
<evidence type="ECO:0000313" key="14">
    <source>
        <dbReference type="Proteomes" id="UP000762676"/>
    </source>
</evidence>
<dbReference type="InterPro" id="IPR013083">
    <property type="entry name" value="Znf_RING/FYVE/PHD"/>
</dbReference>
<dbReference type="SMART" id="SM00233">
    <property type="entry name" value="PH"/>
    <property type="match status" value="2"/>
</dbReference>
<feature type="domain" description="PH" evidence="10">
    <location>
        <begin position="1709"/>
        <end position="1824"/>
    </location>
</feature>
<feature type="compositionally biased region" description="Polar residues" evidence="9">
    <location>
        <begin position="885"/>
        <end position="901"/>
    </location>
</feature>
<keyword evidence="14" id="KW-1185">Reference proteome</keyword>
<dbReference type="InterPro" id="IPR001849">
    <property type="entry name" value="PH_domain"/>
</dbReference>
<feature type="domain" description="DH" evidence="11">
    <location>
        <begin position="1193"/>
        <end position="1382"/>
    </location>
</feature>
<protein>
    <submittedName>
        <fullName evidence="13">FYVE, RhoGEF and PH domain-containing protein 6</fullName>
    </submittedName>
</protein>
<name>A0AAV4H268_9GAST</name>
<dbReference type="PROSITE" id="PS50010">
    <property type="entry name" value="DH_2"/>
    <property type="match status" value="1"/>
</dbReference>
<feature type="compositionally biased region" description="Polar residues" evidence="9">
    <location>
        <begin position="423"/>
        <end position="442"/>
    </location>
</feature>
<feature type="compositionally biased region" description="Polar residues" evidence="9">
    <location>
        <begin position="159"/>
        <end position="169"/>
    </location>
</feature>
<feature type="compositionally biased region" description="Basic and acidic residues" evidence="9">
    <location>
        <begin position="518"/>
        <end position="533"/>
    </location>
</feature>
<feature type="compositionally biased region" description="Basic and acidic residues" evidence="9">
    <location>
        <begin position="234"/>
        <end position="249"/>
    </location>
</feature>
<dbReference type="SUPFAM" id="SSF48065">
    <property type="entry name" value="DBL homology domain (DH-domain)"/>
    <property type="match status" value="1"/>
</dbReference>
<sequence>MKAVSSNEMTPVLAHRVPGTPLKPPVAAKPSRRPAPPPPPPKPQSFKLAVSPPVKKSPGYQGKEGSSGLENGRAKTAKAVASVEELPSDCGGDSSQPPPLPTSPPPVQRKAPLSPSSSSSLPASFRNQWPRAGRKNSSEQIKNSPSLPSVPFQPPPTSLSHAPENTNHSPQPPAKSLPVKPPKPAVPPKTAVRSKAPSPSVKPRIPAPTLSQSPSHISNAIHQGETAQTKPHVKPTEQENDQSKSKNESNEPEDTSKSSPCLPVSGTSHEPIQPHPSSDPSPEEPTPDLSAISSCDPVPSVPKLPEKNSHLLATCLDSRPQEPEEEAPTNPTPKKPPPPPLPKNPPRGGLPRKARSSLARKPPDRPAPPKLTPDSSADTNQSSEVTTTSATTDSQSQPADVATESTVAAASPEAGNEKCSTGEEITTADSSTDNTQQEIQVSRKQPTPPKPRPRRSLTIPPPKPPEEVKQPVSEPDSHHHKDTVARSARSDTVGYEESASVACETVTSCSDSSPANTDPDRSREPVPVKEDFFPQKYSPQPELELDYVEVYRGEDGERHLRGLSSAVGTECSDEKREVNCASLGTFASQESLSAKSLDAQEPEPTCGMLKEIEELLNKKLEGHGESFDDLNSSEAEVKENPNLHATDIDSVSEHSISLSSSPVRPPRPKHKASIALRKGSIDSLNLTPQNASRESLTSLGSDKKVAPPKPKRNSTPRVSRSYSDVSGLRSPVDENPKGEGFAEKFPLPQSNGKPYLPPRSESLRKNESSLLSDSESPPPLPPRNRSRTALEASSSSLHTEPPPLPERVSLIAPERTDHRNPEEMKSHRNSGPPRLTTLPNDDDSVATSPHRSPVLRPARKAPAPPPTAPRRSATFGPGDVRSLTAFESSENIDRVTTSTSSEEPDYHEIPAEGLKGRRSQSPAPRLPPRVTRSKSLCSKEGPPGEASSSDSTNARGKGRKGSAVERSNSTKSKSKKEEQQAREKKSKTALIHRVTQGLGLKKTFRKSKSPESSSSKTSDSSSELEAEGLSDNTANGRTSTHSSKEDSAQGDVFTQGSDSVKIATEPSGGYENQSHIGEPITVRVTTVEGEHIEGKESELPSPAMERLGMEDLESEVMSALNSGRIGQTGGSFGQGVSSSNEARPASYRSTSTSSEREAGEEEEGEEAMSSASDSEPEPEEDKEEIYAIRKAKKVFFIAKEIMSSESVFVDVLKLLNVDFRVHVSEATEKLGQPVIPTSIMNKILAYLPQLQDFNEDLLRDLTERIKNWEDNPRLADIFVKKGPFLKLYSSYIRNFEASTATLDEATKKHAQFAAALKEFELSPRCACLALKHYMLKPIQRIPQYKLLLQDYLKQLNPASVDFKDTLTALNIVSEVADHANESMRHGDNVQKLLEIQRSLVGSFEVIQPGRELIMQGELEKVSRKEMQPRMFFLFSDVLLYTTPVTTGNKINNILPLIGMKVISPKLEDHENEFNIISVQRSFTLCASTPALKQQWVNSLQKAIEENAKRHNTFESVKQGPQTSLLDKDFVLGDKAPLWVPDARVTMCMLCLVEFTLTWRRHHCRSCGRIICAQCSQNKAPLRYLKYKPSRVCDECFDKLKEVLTKEVANEKNKRGKKKPSITADEESNTSITDDGPSSSFVRDDTDGDGGADHGDKARDVTGTTHHESGLSLHSLLDRFTKIRSSNTGKRTSGSSIPSVLKEVHANDEGSDMSGYLHTFKSRKWKKMWFVVKGNVLYTYKASADMAAVESMPLLGYEVSEFESVFEGTEPNLLIELRHKNNQPLTSRASKSLTGAERALQRTVLKTENVAATSKWLTVLRQAAQT</sequence>
<dbReference type="Gene3D" id="3.30.40.10">
    <property type="entry name" value="Zinc/RING finger domain, C3HC4 (zinc finger)"/>
    <property type="match status" value="1"/>
</dbReference>
<feature type="compositionally biased region" description="Pro residues" evidence="9">
    <location>
        <begin position="33"/>
        <end position="43"/>
    </location>
</feature>
<feature type="compositionally biased region" description="Polar residues" evidence="9">
    <location>
        <begin position="715"/>
        <end position="724"/>
    </location>
</feature>
<gene>
    <name evidence="13" type="ORF">ElyMa_002573400</name>
</gene>
<dbReference type="Proteomes" id="UP000762676">
    <property type="component" value="Unassembled WGS sequence"/>
</dbReference>
<keyword evidence="7" id="KW-0206">Cytoskeleton</keyword>
<feature type="compositionally biased region" description="Low complexity" evidence="9">
    <location>
        <begin position="1010"/>
        <end position="1021"/>
    </location>
</feature>
<feature type="compositionally biased region" description="Low complexity" evidence="9">
    <location>
        <begin position="381"/>
        <end position="397"/>
    </location>
</feature>
<evidence type="ECO:0000313" key="13">
    <source>
        <dbReference type="EMBL" id="GFR90665.1"/>
    </source>
</evidence>
<reference evidence="13 14" key="1">
    <citation type="journal article" date="2021" name="Elife">
        <title>Chloroplast acquisition without the gene transfer in kleptoplastic sea slugs, Plakobranchus ocellatus.</title>
        <authorList>
            <person name="Maeda T."/>
            <person name="Takahashi S."/>
            <person name="Yoshida T."/>
            <person name="Shimamura S."/>
            <person name="Takaki Y."/>
            <person name="Nagai Y."/>
            <person name="Toyoda A."/>
            <person name="Suzuki Y."/>
            <person name="Arimoto A."/>
            <person name="Ishii H."/>
            <person name="Satoh N."/>
            <person name="Nishiyama T."/>
            <person name="Hasebe M."/>
            <person name="Maruyama T."/>
            <person name="Minagawa J."/>
            <person name="Obokata J."/>
            <person name="Shigenobu S."/>
        </authorList>
    </citation>
    <scope>NUCLEOTIDE SEQUENCE [LARGE SCALE GENOMIC DNA]</scope>
</reference>
<dbReference type="GO" id="GO:0005856">
    <property type="term" value="C:cytoskeleton"/>
    <property type="evidence" value="ECO:0007669"/>
    <property type="project" value="UniProtKB-SubCell"/>
</dbReference>
<proteinExistence type="predicted"/>
<feature type="compositionally biased region" description="Low complexity" evidence="9">
    <location>
        <begin position="111"/>
        <end position="124"/>
    </location>
</feature>
<feature type="compositionally biased region" description="Acidic residues" evidence="9">
    <location>
        <begin position="1174"/>
        <end position="1183"/>
    </location>
</feature>
<feature type="region of interest" description="Disordered" evidence="9">
    <location>
        <begin position="1"/>
        <end position="540"/>
    </location>
</feature>
<evidence type="ECO:0000256" key="1">
    <source>
        <dbReference type="ARBA" id="ARBA00004245"/>
    </source>
</evidence>
<dbReference type="Pfam" id="PF00169">
    <property type="entry name" value="PH"/>
    <property type="match status" value="2"/>
</dbReference>
<keyword evidence="3" id="KW-0344">Guanine-nucleotide releasing factor</keyword>
<feature type="compositionally biased region" description="Basic and acidic residues" evidence="9">
    <location>
        <begin position="1650"/>
        <end position="1668"/>
    </location>
</feature>
<feature type="domain" description="FYVE-type" evidence="12">
    <location>
        <begin position="1541"/>
        <end position="1600"/>
    </location>
</feature>
<feature type="compositionally biased region" description="Basic and acidic residues" evidence="9">
    <location>
        <begin position="814"/>
        <end position="826"/>
    </location>
</feature>
<dbReference type="InterPro" id="IPR035899">
    <property type="entry name" value="DBL_dom_sf"/>
</dbReference>
<comment type="caution">
    <text evidence="13">The sequence shown here is derived from an EMBL/GenBank/DDBJ whole genome shotgun (WGS) entry which is preliminary data.</text>
</comment>
<feature type="region of interest" description="Disordered" evidence="9">
    <location>
        <begin position="1609"/>
        <end position="1669"/>
    </location>
</feature>
<evidence type="ECO:0000256" key="4">
    <source>
        <dbReference type="ARBA" id="ARBA00022723"/>
    </source>
</evidence>
<feature type="compositionally biased region" description="Low complexity" evidence="9">
    <location>
        <begin position="653"/>
        <end position="662"/>
    </location>
</feature>
<accession>A0AAV4H268</accession>
<evidence type="ECO:0000259" key="11">
    <source>
        <dbReference type="PROSITE" id="PS50010"/>
    </source>
</evidence>
<feature type="compositionally biased region" description="Pro residues" evidence="9">
    <location>
        <begin position="96"/>
        <end position="107"/>
    </location>
</feature>
<feature type="compositionally biased region" description="Polar residues" evidence="9">
    <location>
        <begin position="1628"/>
        <end position="1640"/>
    </location>
</feature>
<feature type="compositionally biased region" description="Pro residues" evidence="9">
    <location>
        <begin position="170"/>
        <end position="187"/>
    </location>
</feature>
<dbReference type="InterPro" id="IPR011993">
    <property type="entry name" value="PH-like_dom_sf"/>
</dbReference>
<keyword evidence="6" id="KW-0862">Zinc</keyword>
<evidence type="ECO:0000256" key="2">
    <source>
        <dbReference type="ARBA" id="ARBA00022490"/>
    </source>
</evidence>
<dbReference type="PANTHER" id="PTHR12673:SF267">
    <property type="entry name" value="PROTEIN CBG10230"/>
    <property type="match status" value="1"/>
</dbReference>
<dbReference type="GO" id="GO:0005737">
    <property type="term" value="C:cytoplasm"/>
    <property type="evidence" value="ECO:0007669"/>
    <property type="project" value="TreeGrafter"/>
</dbReference>
<dbReference type="Pfam" id="PF00621">
    <property type="entry name" value="RhoGEF"/>
    <property type="match status" value="1"/>
</dbReference>
<feature type="compositionally biased region" description="Polar residues" evidence="9">
    <location>
        <begin position="505"/>
        <end position="516"/>
    </location>
</feature>
<feature type="compositionally biased region" description="Pro residues" evidence="9">
    <location>
        <begin position="330"/>
        <end position="345"/>
    </location>
</feature>
<dbReference type="CDD" id="cd15743">
    <property type="entry name" value="FYVE_FGD6"/>
    <property type="match status" value="1"/>
</dbReference>
<dbReference type="SMART" id="SM00325">
    <property type="entry name" value="RhoGEF"/>
    <property type="match status" value="1"/>
</dbReference>
<comment type="subcellular location">
    <subcellularLocation>
        <location evidence="1">Cytoplasm</location>
        <location evidence="1">Cytoskeleton</location>
    </subcellularLocation>
</comment>
<dbReference type="CDD" id="cd00160">
    <property type="entry name" value="RhoGEF"/>
    <property type="match status" value="1"/>
</dbReference>